<dbReference type="InterPro" id="IPR006139">
    <property type="entry name" value="D-isomer_2_OHA_DH_cat_dom"/>
</dbReference>
<dbReference type="InterPro" id="IPR029753">
    <property type="entry name" value="D-isomer_DH_CS"/>
</dbReference>
<name>A0ABW3HM08_9BACL</name>
<dbReference type="SUPFAM" id="SSF51735">
    <property type="entry name" value="NAD(P)-binding Rossmann-fold domains"/>
    <property type="match status" value="1"/>
</dbReference>
<dbReference type="CDD" id="cd12167">
    <property type="entry name" value="2-Hacid_dh_8"/>
    <property type="match status" value="1"/>
</dbReference>
<keyword evidence="3" id="KW-0520">NAD</keyword>
<feature type="domain" description="D-isomer specific 2-hydroxyacid dehydrogenase NAD-binding" evidence="6">
    <location>
        <begin position="117"/>
        <end position="289"/>
    </location>
</feature>
<dbReference type="PANTHER" id="PTHR10996:SF178">
    <property type="entry name" value="2-HYDROXYACID DEHYDROGENASE YGL185C-RELATED"/>
    <property type="match status" value="1"/>
</dbReference>
<dbReference type="EMBL" id="JBHTJZ010000005">
    <property type="protein sequence ID" value="MFD0958548.1"/>
    <property type="molecule type" value="Genomic_DNA"/>
</dbReference>
<dbReference type="Pfam" id="PF00389">
    <property type="entry name" value="2-Hacid_dh"/>
    <property type="match status" value="1"/>
</dbReference>
<organism evidence="7 8">
    <name type="scientific">Paenibacillus chungangensis</name>
    <dbReference type="NCBI Taxonomy" id="696535"/>
    <lineage>
        <taxon>Bacteria</taxon>
        <taxon>Bacillati</taxon>
        <taxon>Bacillota</taxon>
        <taxon>Bacilli</taxon>
        <taxon>Bacillales</taxon>
        <taxon>Paenibacillaceae</taxon>
        <taxon>Paenibacillus</taxon>
    </lineage>
</organism>
<dbReference type="Gene3D" id="3.40.50.720">
    <property type="entry name" value="NAD(P)-binding Rossmann-like Domain"/>
    <property type="match status" value="2"/>
</dbReference>
<dbReference type="Proteomes" id="UP001596989">
    <property type="component" value="Unassembled WGS sequence"/>
</dbReference>
<accession>A0ABW3HM08</accession>
<dbReference type="PROSITE" id="PS00671">
    <property type="entry name" value="D_2_HYDROXYACID_DH_3"/>
    <property type="match status" value="1"/>
</dbReference>
<keyword evidence="2 4" id="KW-0560">Oxidoreductase</keyword>
<evidence type="ECO:0000259" key="6">
    <source>
        <dbReference type="Pfam" id="PF02826"/>
    </source>
</evidence>
<dbReference type="SUPFAM" id="SSF52283">
    <property type="entry name" value="Formate/glycerate dehydrogenase catalytic domain-like"/>
    <property type="match status" value="1"/>
</dbReference>
<dbReference type="PROSITE" id="PS00670">
    <property type="entry name" value="D_2_HYDROXYACID_DH_2"/>
    <property type="match status" value="1"/>
</dbReference>
<dbReference type="PANTHER" id="PTHR10996">
    <property type="entry name" value="2-HYDROXYACID DEHYDROGENASE-RELATED"/>
    <property type="match status" value="1"/>
</dbReference>
<dbReference type="InterPro" id="IPR050223">
    <property type="entry name" value="D-isomer_2-hydroxyacid_DH"/>
</dbReference>
<keyword evidence="8" id="KW-1185">Reference proteome</keyword>
<reference evidence="8" key="1">
    <citation type="journal article" date="2019" name="Int. J. Syst. Evol. Microbiol.">
        <title>The Global Catalogue of Microorganisms (GCM) 10K type strain sequencing project: providing services to taxonomists for standard genome sequencing and annotation.</title>
        <authorList>
            <consortium name="The Broad Institute Genomics Platform"/>
            <consortium name="The Broad Institute Genome Sequencing Center for Infectious Disease"/>
            <person name="Wu L."/>
            <person name="Ma J."/>
        </authorList>
    </citation>
    <scope>NUCLEOTIDE SEQUENCE [LARGE SCALE GENOMIC DNA]</scope>
    <source>
        <strain evidence="8">CCUG 59129</strain>
    </source>
</reference>
<dbReference type="RefSeq" id="WP_377562338.1">
    <property type="nucleotide sequence ID" value="NZ_JBHTJZ010000005.1"/>
</dbReference>
<comment type="caution">
    <text evidence="7">The sequence shown here is derived from an EMBL/GenBank/DDBJ whole genome shotgun (WGS) entry which is preliminary data.</text>
</comment>
<feature type="domain" description="D-isomer specific 2-hydroxyacid dehydrogenase catalytic" evidence="5">
    <location>
        <begin position="18"/>
        <end position="319"/>
    </location>
</feature>
<dbReference type="InterPro" id="IPR006140">
    <property type="entry name" value="D-isomer_DH_NAD-bd"/>
</dbReference>
<evidence type="ECO:0000256" key="2">
    <source>
        <dbReference type="ARBA" id="ARBA00023002"/>
    </source>
</evidence>
<evidence type="ECO:0000256" key="3">
    <source>
        <dbReference type="ARBA" id="ARBA00023027"/>
    </source>
</evidence>
<comment type="similarity">
    <text evidence="1 4">Belongs to the D-isomer specific 2-hydroxyacid dehydrogenase family.</text>
</comment>
<sequence length="329" mass="36013">MINIVFLAGNSTLKRIFHDQHMEQLKQLGNVKLHNYDRPLTTEQLAEQLTNADIAITSWGCQELTGELLAHAPNLKGVLHAAGTVKGVVTPELWAKGIRVSSGAEALGLGVAETALGLTIASLKDMWRLSQYTREGGWGRTDRVTELYGIKVGVVGAGNAGRHYMKLMRNFEVERLLFDPMVTEEQAAAIGATKVSFQQLLTQSDVISIHAPALPETYRMFNDDAFGLMKDDCILINTARGSIIDEAALVQHLRRGRLFACLDVTDPEPPAVDHPFRALPNVVLLPHIAGSVNNGLYRLGAFTIADLRRLLNEETMRGEVTAAQLNTIA</sequence>
<dbReference type="InterPro" id="IPR036291">
    <property type="entry name" value="NAD(P)-bd_dom_sf"/>
</dbReference>
<proteinExistence type="inferred from homology"/>
<evidence type="ECO:0000313" key="8">
    <source>
        <dbReference type="Proteomes" id="UP001596989"/>
    </source>
</evidence>
<protein>
    <submittedName>
        <fullName evidence="7">Hydroxyacid dehydrogenase</fullName>
    </submittedName>
</protein>
<gene>
    <name evidence="7" type="ORF">ACFQ2I_04020</name>
</gene>
<dbReference type="Pfam" id="PF02826">
    <property type="entry name" value="2-Hacid_dh_C"/>
    <property type="match status" value="1"/>
</dbReference>
<evidence type="ECO:0000259" key="5">
    <source>
        <dbReference type="Pfam" id="PF00389"/>
    </source>
</evidence>
<evidence type="ECO:0000313" key="7">
    <source>
        <dbReference type="EMBL" id="MFD0958548.1"/>
    </source>
</evidence>
<evidence type="ECO:0000256" key="4">
    <source>
        <dbReference type="RuleBase" id="RU003719"/>
    </source>
</evidence>
<evidence type="ECO:0000256" key="1">
    <source>
        <dbReference type="ARBA" id="ARBA00005854"/>
    </source>
</evidence>